<dbReference type="PRINTS" id="PR00320">
    <property type="entry name" value="GPROTEINBRPT"/>
</dbReference>
<dbReference type="PANTHER" id="PTHR19849:SF1">
    <property type="entry name" value="F-BOX_WD REPEAT-CONTAINING PROTEIN 7"/>
    <property type="match status" value="1"/>
</dbReference>
<evidence type="ECO:0000256" key="2">
    <source>
        <dbReference type="ARBA" id="ARBA00022737"/>
    </source>
</evidence>
<dbReference type="EMBL" id="AZST01001155">
    <property type="protein sequence ID" value="KEP46335.1"/>
    <property type="molecule type" value="Genomic_DNA"/>
</dbReference>
<dbReference type="GO" id="GO:0043161">
    <property type="term" value="P:proteasome-mediated ubiquitin-dependent protein catabolic process"/>
    <property type="evidence" value="ECO:0007669"/>
    <property type="project" value="TreeGrafter"/>
</dbReference>
<dbReference type="PROSITE" id="PS00678">
    <property type="entry name" value="WD_REPEATS_1"/>
    <property type="match status" value="1"/>
</dbReference>
<dbReference type="GO" id="GO:0010992">
    <property type="term" value="P:ubiquitin recycling"/>
    <property type="evidence" value="ECO:0007669"/>
    <property type="project" value="TreeGrafter"/>
</dbReference>
<dbReference type="InterPro" id="IPR015943">
    <property type="entry name" value="WD40/YVTN_repeat-like_dom_sf"/>
</dbReference>
<keyword evidence="5" id="KW-1185">Reference proteome</keyword>
<dbReference type="GO" id="GO:0005634">
    <property type="term" value="C:nucleus"/>
    <property type="evidence" value="ECO:0007669"/>
    <property type="project" value="TreeGrafter"/>
</dbReference>
<evidence type="ECO:0000256" key="3">
    <source>
        <dbReference type="PROSITE-ProRule" id="PRU00221"/>
    </source>
</evidence>
<dbReference type="GO" id="GO:0005737">
    <property type="term" value="C:cytoplasm"/>
    <property type="evidence" value="ECO:0007669"/>
    <property type="project" value="TreeGrafter"/>
</dbReference>
<dbReference type="AlphaFoldDB" id="A0A074RLX9"/>
<dbReference type="Pfam" id="PF25178">
    <property type="entry name" value="Beta-prop_WDR41"/>
    <property type="match status" value="1"/>
</dbReference>
<sequence>MQEGPCEHYSYAYFHHSVPRCAPLATPFAIGLSLFNPGSIGTIHFTLLAMPQLVSHFSALPPNLQLGPQPIRSNYSTVAANRLAATGFTASPDDLISPLAVRVVTCLLFFRNRIISASDDHQIHVYSPTSGELLLRLEGHEGGVWALAVSPNSPSAPHATDSLVSGSTDRTVRIWDLSTGKCTHVFGGHTSTVRCLAIVKPMWIDVDGRKEKWPKRTLIVTGSRDHTLSVWKLPRHGDIDAWARMAKIWIQPRTMRSATHITLDRYPNTRTPFEHLPRAVGHLSLAVMTPLSGCGSPASANGRWTDTHKKCTVWYLTLNVTRPCPGPWMGPSAFGHLLRDKHFTRLLAILPLLVSSGYLPLHPALRQR</sequence>
<dbReference type="Proteomes" id="UP000027456">
    <property type="component" value="Unassembled WGS sequence"/>
</dbReference>
<dbReference type="GO" id="GO:0043130">
    <property type="term" value="F:ubiquitin binding"/>
    <property type="evidence" value="ECO:0007669"/>
    <property type="project" value="TreeGrafter"/>
</dbReference>
<keyword evidence="1 3" id="KW-0853">WD repeat</keyword>
<comment type="caution">
    <text evidence="4">The sequence shown here is derived from an EMBL/GenBank/DDBJ whole genome shotgun (WGS) entry which is preliminary data.</text>
</comment>
<dbReference type="SUPFAM" id="SSF50978">
    <property type="entry name" value="WD40 repeat-like"/>
    <property type="match status" value="1"/>
</dbReference>
<dbReference type="Gene3D" id="2.130.10.10">
    <property type="entry name" value="YVTN repeat-like/Quinoprotein amine dehydrogenase"/>
    <property type="match status" value="1"/>
</dbReference>
<organism evidence="4 5">
    <name type="scientific">Rhizoctonia solani 123E</name>
    <dbReference type="NCBI Taxonomy" id="1423351"/>
    <lineage>
        <taxon>Eukaryota</taxon>
        <taxon>Fungi</taxon>
        <taxon>Dikarya</taxon>
        <taxon>Basidiomycota</taxon>
        <taxon>Agaricomycotina</taxon>
        <taxon>Agaricomycetes</taxon>
        <taxon>Cantharellales</taxon>
        <taxon>Ceratobasidiaceae</taxon>
        <taxon>Rhizoctonia</taxon>
    </lineage>
</organism>
<gene>
    <name evidence="4" type="ORF">V565_204670</name>
</gene>
<keyword evidence="2" id="KW-0677">Repeat</keyword>
<evidence type="ECO:0000313" key="4">
    <source>
        <dbReference type="EMBL" id="KEP46335.1"/>
    </source>
</evidence>
<dbReference type="PANTHER" id="PTHR19849">
    <property type="entry name" value="PHOSPHOLIPASE A-2-ACTIVATING PROTEIN"/>
    <property type="match status" value="1"/>
</dbReference>
<dbReference type="InterPro" id="IPR036322">
    <property type="entry name" value="WD40_repeat_dom_sf"/>
</dbReference>
<dbReference type="OrthoDB" id="190105at2759"/>
<name>A0A074RLX9_9AGAM</name>
<dbReference type="InterPro" id="IPR019775">
    <property type="entry name" value="WD40_repeat_CS"/>
</dbReference>
<dbReference type="HOGENOM" id="CLU_752600_0_0_1"/>
<evidence type="ECO:0000313" key="5">
    <source>
        <dbReference type="Proteomes" id="UP000027456"/>
    </source>
</evidence>
<dbReference type="InterPro" id="IPR020472">
    <property type="entry name" value="WD40_PAC1"/>
</dbReference>
<proteinExistence type="predicted"/>
<dbReference type="InterPro" id="IPR001680">
    <property type="entry name" value="WD40_rpt"/>
</dbReference>
<dbReference type="STRING" id="1423351.A0A074RLX9"/>
<dbReference type="PROSITE" id="PS50082">
    <property type="entry name" value="WD_REPEATS_2"/>
    <property type="match status" value="1"/>
</dbReference>
<dbReference type="PROSITE" id="PS50294">
    <property type="entry name" value="WD_REPEATS_REGION"/>
    <property type="match status" value="1"/>
</dbReference>
<dbReference type="SMART" id="SM00320">
    <property type="entry name" value="WD40"/>
    <property type="match status" value="3"/>
</dbReference>
<feature type="repeat" description="WD" evidence="3">
    <location>
        <begin position="137"/>
        <end position="185"/>
    </location>
</feature>
<reference evidence="4 5" key="1">
    <citation type="submission" date="2013-12" db="EMBL/GenBank/DDBJ databases">
        <authorList>
            <person name="Cubeta M."/>
            <person name="Pakala S."/>
            <person name="Fedorova N."/>
            <person name="Thomas E."/>
            <person name="Dean R."/>
            <person name="Jabaji S."/>
            <person name="Neate S."/>
            <person name="Toda T."/>
            <person name="Tavantzis S."/>
            <person name="Vilgalys R."/>
            <person name="Bharathan N."/>
            <person name="Pakala S."/>
            <person name="Losada L.S."/>
            <person name="Zafar N."/>
            <person name="Nierman W."/>
        </authorList>
    </citation>
    <scope>NUCLEOTIDE SEQUENCE [LARGE SCALE GENOMIC DNA]</scope>
    <source>
        <strain evidence="4 5">123E</strain>
    </source>
</reference>
<protein>
    <submittedName>
        <fullName evidence="4">WD domain, G-beta repeat protein</fullName>
    </submittedName>
</protein>
<accession>A0A074RLX9</accession>
<dbReference type="InterPro" id="IPR040102">
    <property type="entry name" value="WDR41"/>
</dbReference>
<evidence type="ECO:0000256" key="1">
    <source>
        <dbReference type="ARBA" id="ARBA00022574"/>
    </source>
</evidence>